<dbReference type="Proteomes" id="UP001151760">
    <property type="component" value="Unassembled WGS sequence"/>
</dbReference>
<protein>
    <recommendedName>
        <fullName evidence="3">CheW-like domain-containing protein</fullName>
    </recommendedName>
</protein>
<proteinExistence type="predicted"/>
<reference evidence="1" key="2">
    <citation type="submission" date="2022-01" db="EMBL/GenBank/DDBJ databases">
        <authorList>
            <person name="Yamashiro T."/>
            <person name="Shiraishi A."/>
            <person name="Satake H."/>
            <person name="Nakayama K."/>
        </authorList>
    </citation>
    <scope>NUCLEOTIDE SEQUENCE</scope>
</reference>
<comment type="caution">
    <text evidence="1">The sequence shown here is derived from an EMBL/GenBank/DDBJ whole genome shotgun (WGS) entry which is preliminary data.</text>
</comment>
<evidence type="ECO:0008006" key="3">
    <source>
        <dbReference type="Google" id="ProtNLM"/>
    </source>
</evidence>
<reference evidence="1" key="1">
    <citation type="journal article" date="2022" name="Int. J. Mol. Sci.">
        <title>Draft Genome of Tanacetum Coccineum: Genomic Comparison of Closely Related Tanacetum-Family Plants.</title>
        <authorList>
            <person name="Yamashiro T."/>
            <person name="Shiraishi A."/>
            <person name="Nakayama K."/>
            <person name="Satake H."/>
        </authorList>
    </citation>
    <scope>NUCLEOTIDE SEQUENCE</scope>
</reference>
<evidence type="ECO:0000313" key="2">
    <source>
        <dbReference type="Proteomes" id="UP001151760"/>
    </source>
</evidence>
<name>A0ABQ5ASD6_9ASTR</name>
<gene>
    <name evidence="1" type="ORF">Tco_0839159</name>
</gene>
<evidence type="ECO:0000313" key="1">
    <source>
        <dbReference type="EMBL" id="GJT04697.1"/>
    </source>
</evidence>
<sequence>MSSLKFKVFLVNEELEYGVLLPNDVNYSNLVRYVKKKFKVGDANQISLSYNIGSIFLNIIDDDDIKSFLCYMRSLIIIDIAHLKGTYLGMNLVAVGMDGNNQIIPIATGVSQASNQSLRKFMLVINEKIEEGEFLGKVNQLLVVPIKQVHEET</sequence>
<dbReference type="EMBL" id="BQNB010012528">
    <property type="protein sequence ID" value="GJT04697.1"/>
    <property type="molecule type" value="Genomic_DNA"/>
</dbReference>
<organism evidence="1 2">
    <name type="scientific">Tanacetum coccineum</name>
    <dbReference type="NCBI Taxonomy" id="301880"/>
    <lineage>
        <taxon>Eukaryota</taxon>
        <taxon>Viridiplantae</taxon>
        <taxon>Streptophyta</taxon>
        <taxon>Embryophyta</taxon>
        <taxon>Tracheophyta</taxon>
        <taxon>Spermatophyta</taxon>
        <taxon>Magnoliopsida</taxon>
        <taxon>eudicotyledons</taxon>
        <taxon>Gunneridae</taxon>
        <taxon>Pentapetalae</taxon>
        <taxon>asterids</taxon>
        <taxon>campanulids</taxon>
        <taxon>Asterales</taxon>
        <taxon>Asteraceae</taxon>
        <taxon>Asteroideae</taxon>
        <taxon>Anthemideae</taxon>
        <taxon>Anthemidinae</taxon>
        <taxon>Tanacetum</taxon>
    </lineage>
</organism>
<accession>A0ABQ5ASD6</accession>
<keyword evidence="2" id="KW-1185">Reference proteome</keyword>